<dbReference type="Proteomes" id="UP001163321">
    <property type="component" value="Chromosome 2"/>
</dbReference>
<organism evidence="1 2">
    <name type="scientific">Peronosclerospora sorghi</name>
    <dbReference type="NCBI Taxonomy" id="230839"/>
    <lineage>
        <taxon>Eukaryota</taxon>
        <taxon>Sar</taxon>
        <taxon>Stramenopiles</taxon>
        <taxon>Oomycota</taxon>
        <taxon>Peronosporomycetes</taxon>
        <taxon>Peronosporales</taxon>
        <taxon>Peronosporaceae</taxon>
        <taxon>Peronosclerospora</taxon>
    </lineage>
</organism>
<proteinExistence type="predicted"/>
<dbReference type="EMBL" id="CM047581">
    <property type="protein sequence ID" value="KAI9916997.1"/>
    <property type="molecule type" value="Genomic_DNA"/>
</dbReference>
<name>A0ACC0WEJ3_9STRA</name>
<evidence type="ECO:0000313" key="1">
    <source>
        <dbReference type="EMBL" id="KAI9916997.1"/>
    </source>
</evidence>
<keyword evidence="2" id="KW-1185">Reference proteome</keyword>
<evidence type="ECO:0000313" key="2">
    <source>
        <dbReference type="Proteomes" id="UP001163321"/>
    </source>
</evidence>
<accession>A0ACC0WEJ3</accession>
<protein>
    <submittedName>
        <fullName evidence="1">Uncharacterized protein</fullName>
    </submittedName>
</protein>
<sequence>MKTKRSVRKARPIAPPRMKSRRKAREVTTKFHRLTHELERLKGQQPLNVEQQHARKERIEAIHKQLQDMGGQQAYQDASILSTRFHKTSKWIFQLLTSFGLRPKAKEPPLRVLEVGAINTQLVSCPWLDVRAIDLNSRHPRIEQCDFFSLEPTGEFQIVVSSMVLNCVPGAEKRGAMLRLYRQHLKEGGLLFLMLPLLCLRHSQFMTYARFLTIFEAIGFQVRQTKNSPKVAFFCFERTEAVNPTASFPLKRLVPGSKPNDFSVVI</sequence>
<gene>
    <name evidence="1" type="ORF">PsorP6_017196</name>
</gene>
<comment type="caution">
    <text evidence="1">The sequence shown here is derived from an EMBL/GenBank/DDBJ whole genome shotgun (WGS) entry which is preliminary data.</text>
</comment>
<reference evidence="1 2" key="1">
    <citation type="journal article" date="2022" name="bioRxiv">
        <title>The genome of the oomycete Peronosclerospora sorghi, a cosmopolitan pathogen of maize and sorghum, is inflated with dispersed pseudogenes.</title>
        <authorList>
            <person name="Fletcher K."/>
            <person name="Martin F."/>
            <person name="Isakeit T."/>
            <person name="Cavanaugh K."/>
            <person name="Magill C."/>
            <person name="Michelmore R."/>
        </authorList>
    </citation>
    <scope>NUCLEOTIDE SEQUENCE [LARGE SCALE GENOMIC DNA]</scope>
    <source>
        <strain evidence="1">P6</strain>
    </source>
</reference>